<feature type="compositionally biased region" description="Polar residues" evidence="2">
    <location>
        <begin position="210"/>
        <end position="227"/>
    </location>
</feature>
<evidence type="ECO:0008006" key="5">
    <source>
        <dbReference type="Google" id="ProtNLM"/>
    </source>
</evidence>
<accession>A0ABV4WQW8</accession>
<keyword evidence="4" id="KW-1185">Reference proteome</keyword>
<proteinExistence type="predicted"/>
<evidence type="ECO:0000313" key="3">
    <source>
        <dbReference type="EMBL" id="MFB2837487.1"/>
    </source>
</evidence>
<evidence type="ECO:0000313" key="4">
    <source>
        <dbReference type="Proteomes" id="UP001576780"/>
    </source>
</evidence>
<dbReference type="RefSeq" id="WP_413279834.1">
    <property type="nucleotide sequence ID" value="NZ_JBHFNT010000215.1"/>
</dbReference>
<feature type="region of interest" description="Disordered" evidence="2">
    <location>
        <begin position="199"/>
        <end position="227"/>
    </location>
</feature>
<dbReference type="EMBL" id="JBHFNT010000215">
    <property type="protein sequence ID" value="MFB2837487.1"/>
    <property type="molecule type" value="Genomic_DNA"/>
</dbReference>
<keyword evidence="1" id="KW-0175">Coiled coil</keyword>
<organism evidence="3 4">
    <name type="scientific">Floridaenema evergladense BLCC-F167</name>
    <dbReference type="NCBI Taxonomy" id="3153639"/>
    <lineage>
        <taxon>Bacteria</taxon>
        <taxon>Bacillati</taxon>
        <taxon>Cyanobacteriota</taxon>
        <taxon>Cyanophyceae</taxon>
        <taxon>Oscillatoriophycideae</taxon>
        <taxon>Aerosakkonematales</taxon>
        <taxon>Aerosakkonemataceae</taxon>
        <taxon>Floridanema</taxon>
        <taxon>Floridanema evergladense</taxon>
    </lineage>
</organism>
<comment type="caution">
    <text evidence="3">The sequence shown here is derived from an EMBL/GenBank/DDBJ whole genome shotgun (WGS) entry which is preliminary data.</text>
</comment>
<reference evidence="3 4" key="1">
    <citation type="submission" date="2024-09" db="EMBL/GenBank/DDBJ databases">
        <title>Floridaenema gen nov. (Aerosakkonemataceae, Aerosakkonematales ord. nov., Cyanobacteria) from benthic tropical and subtropical fresh waters, with the description of four new species.</title>
        <authorList>
            <person name="Moretto J.A."/>
            <person name="Berthold D.E."/>
            <person name="Lefler F.W."/>
            <person name="Huang I.-S."/>
            <person name="Laughinghouse H. IV."/>
        </authorList>
    </citation>
    <scope>NUCLEOTIDE SEQUENCE [LARGE SCALE GENOMIC DNA]</scope>
    <source>
        <strain evidence="3 4">BLCC-F167</strain>
    </source>
</reference>
<feature type="region of interest" description="Disordered" evidence="2">
    <location>
        <begin position="1"/>
        <end position="30"/>
    </location>
</feature>
<evidence type="ECO:0000256" key="1">
    <source>
        <dbReference type="SAM" id="Coils"/>
    </source>
</evidence>
<dbReference type="Proteomes" id="UP001576780">
    <property type="component" value="Unassembled WGS sequence"/>
</dbReference>
<gene>
    <name evidence="3" type="ORF">ACE1CA_23410</name>
</gene>
<sequence>MAKKDNSIPDLIRQEAQKGTNSEDKTVNNNENEIIDVPAVEAIEVEVTPVVDEVIVIDKTSEKRTTNTKAELETTVTQLQAALDTAKENEVTWQKEVEELRSHLIKSQQNEAKLEKEMTDLRSELDSQKKLLKQQEQKLEKTNQMKKELDEAKQTSLQLANANSAIEEEVKQLRKQLEDLQPKPAPLPTKPAPLPVKQIRKEGKHLHFPSQKTDNSDDFASNTWLLD</sequence>
<name>A0ABV4WQW8_9CYAN</name>
<feature type="compositionally biased region" description="Basic and acidic residues" evidence="2">
    <location>
        <begin position="1"/>
        <end position="26"/>
    </location>
</feature>
<evidence type="ECO:0000256" key="2">
    <source>
        <dbReference type="SAM" id="MobiDB-lite"/>
    </source>
</evidence>
<feature type="coiled-coil region" evidence="1">
    <location>
        <begin position="69"/>
        <end position="183"/>
    </location>
</feature>
<protein>
    <recommendedName>
        <fullName evidence="5">Chromosome partition protein Smc</fullName>
    </recommendedName>
</protein>